<accession>A0A9P9ZA18</accession>
<dbReference type="PANTHER" id="PTHR20961">
    <property type="entry name" value="GLYCOSYLTRANSFERASE"/>
    <property type="match status" value="1"/>
</dbReference>
<proteinExistence type="predicted"/>
<evidence type="ECO:0000256" key="1">
    <source>
        <dbReference type="ARBA" id="ARBA00004323"/>
    </source>
</evidence>
<protein>
    <recommendedName>
        <fullName evidence="7">Glycosyltransferase 61 catalytic domain-containing protein</fullName>
    </recommendedName>
</protein>
<comment type="pathway">
    <text evidence="2">Glycan metabolism.</text>
</comment>
<gene>
    <name evidence="8" type="ORF">LUZ63_016243</name>
</gene>
<dbReference type="OrthoDB" id="529273at2759"/>
<dbReference type="Pfam" id="PF04577">
    <property type="entry name" value="Glyco_transf_61"/>
    <property type="match status" value="1"/>
</dbReference>
<keyword evidence="4" id="KW-0808">Transferase</keyword>
<comment type="subcellular location">
    <subcellularLocation>
        <location evidence="1">Golgi apparatus membrane</location>
        <topology evidence="1">Single-pass type II membrane protein</topology>
    </subcellularLocation>
</comment>
<evidence type="ECO:0000313" key="8">
    <source>
        <dbReference type="EMBL" id="KAJ1684853.1"/>
    </source>
</evidence>
<dbReference type="InterPro" id="IPR049625">
    <property type="entry name" value="Glyco_transf_61_cat"/>
</dbReference>
<keyword evidence="5" id="KW-0325">Glycoprotein</keyword>
<evidence type="ECO:0000256" key="3">
    <source>
        <dbReference type="ARBA" id="ARBA00022676"/>
    </source>
</evidence>
<feature type="transmembrane region" description="Helical" evidence="6">
    <location>
        <begin position="58"/>
        <end position="76"/>
    </location>
</feature>
<evidence type="ECO:0000256" key="5">
    <source>
        <dbReference type="ARBA" id="ARBA00023180"/>
    </source>
</evidence>
<dbReference type="InterPro" id="IPR007657">
    <property type="entry name" value="Glycosyltransferase_61"/>
</dbReference>
<organism evidence="8 9">
    <name type="scientific">Rhynchospora breviuscula</name>
    <dbReference type="NCBI Taxonomy" id="2022672"/>
    <lineage>
        <taxon>Eukaryota</taxon>
        <taxon>Viridiplantae</taxon>
        <taxon>Streptophyta</taxon>
        <taxon>Embryophyta</taxon>
        <taxon>Tracheophyta</taxon>
        <taxon>Spermatophyta</taxon>
        <taxon>Magnoliopsida</taxon>
        <taxon>Liliopsida</taxon>
        <taxon>Poales</taxon>
        <taxon>Cyperaceae</taxon>
        <taxon>Cyperoideae</taxon>
        <taxon>Rhynchosporeae</taxon>
        <taxon>Rhynchospora</taxon>
    </lineage>
</organism>
<keyword evidence="3" id="KW-0328">Glycosyltransferase</keyword>
<evidence type="ECO:0000313" key="9">
    <source>
        <dbReference type="Proteomes" id="UP001151287"/>
    </source>
</evidence>
<reference evidence="8" key="1">
    <citation type="journal article" date="2022" name="Cell">
        <title>Repeat-based holocentromeres influence genome architecture and karyotype evolution.</title>
        <authorList>
            <person name="Hofstatter P.G."/>
            <person name="Thangavel G."/>
            <person name="Lux T."/>
            <person name="Neumann P."/>
            <person name="Vondrak T."/>
            <person name="Novak P."/>
            <person name="Zhang M."/>
            <person name="Costa L."/>
            <person name="Castellani M."/>
            <person name="Scott A."/>
            <person name="Toegelov H."/>
            <person name="Fuchs J."/>
            <person name="Mata-Sucre Y."/>
            <person name="Dias Y."/>
            <person name="Vanzela A.L.L."/>
            <person name="Huettel B."/>
            <person name="Almeida C.C.S."/>
            <person name="Simkova H."/>
            <person name="Souza G."/>
            <person name="Pedrosa-Harand A."/>
            <person name="Macas J."/>
            <person name="Mayer K.F.X."/>
            <person name="Houben A."/>
            <person name="Marques A."/>
        </authorList>
    </citation>
    <scope>NUCLEOTIDE SEQUENCE</scope>
    <source>
        <strain evidence="8">RhyBre1mFocal</strain>
    </source>
</reference>
<name>A0A9P9ZA18_9POAL</name>
<dbReference type="GO" id="GO:0016763">
    <property type="term" value="F:pentosyltransferase activity"/>
    <property type="evidence" value="ECO:0007669"/>
    <property type="project" value="UniProtKB-ARBA"/>
</dbReference>
<keyword evidence="6" id="KW-0812">Transmembrane</keyword>
<keyword evidence="9" id="KW-1185">Reference proteome</keyword>
<keyword evidence="6" id="KW-0472">Membrane</keyword>
<dbReference type="Proteomes" id="UP001151287">
    <property type="component" value="Unassembled WGS sequence"/>
</dbReference>
<evidence type="ECO:0000259" key="7">
    <source>
        <dbReference type="Pfam" id="PF04577"/>
    </source>
</evidence>
<dbReference type="EMBL" id="JAMQYH010000005">
    <property type="protein sequence ID" value="KAJ1684853.1"/>
    <property type="molecule type" value="Genomic_DNA"/>
</dbReference>
<evidence type="ECO:0000256" key="6">
    <source>
        <dbReference type="SAM" id="Phobius"/>
    </source>
</evidence>
<feature type="domain" description="Glycosyltransferase 61 catalytic" evidence="7">
    <location>
        <begin position="333"/>
        <end position="524"/>
    </location>
</feature>
<dbReference type="PANTHER" id="PTHR20961:SF145">
    <property type="entry name" value="OS01G0118600 PROTEIN"/>
    <property type="match status" value="1"/>
</dbReference>
<dbReference type="AlphaFoldDB" id="A0A9P9ZA18"/>
<sequence length="617" mass="70175">MLLNSSEKIYLFFSSASLFQKMGSSPYSRAASKPSWDRKSKQNTKFGRNFGKFEPKKFSLGLMGFCSLMLLTFFSVSKLFHPSSPLSENDEAVTFIENPPNGKLEEEIANLGSKFEDIGSRNNATRNESRKLEELSASNETDSTELVYVYFSVFTDLETQIQKIENNVNLKVDSVNELAVIVSKEEETPMIDKGVPLEDNLNMELHSSDKQDVVTSNIGDEIEVESTEIKSTLTCDENSIDEGFPYARPAICEMTGEITINPVSSLVTIMSSPDQGYGEKKIRPYARKDDYLFPKVKEITLKSVFTESDAPHCTITHEAPAVLFSVSGYTGNFFHDMADVLIPLFLTSYQFNGEVQFFVTNYDHKWIQKYRPILGKLSRYNIVNLDRDKSVHCVKHAFLGLFRDRDLIIHLHPTRNPKNYDMLDFTKFLRQVYGLKRGAPIVLGDQLHKRPRMLIISRKGTRRISNLRELVRVSKQLGFDVVVSEAGGNVKRYAQLVNSCDVMLAVHGAGLTNQIFLPPNAVVIQVVPWGKMDWMATNFYGQPAIEMNLKYLEYSVSMDESSLIERYPRDHVVFKDPYSIHLQGWDALSNVIMAQNVKLNLRRFRETLLSALDLLQE</sequence>
<keyword evidence="6" id="KW-1133">Transmembrane helix</keyword>
<comment type="caution">
    <text evidence="8">The sequence shown here is derived from an EMBL/GenBank/DDBJ whole genome shotgun (WGS) entry which is preliminary data.</text>
</comment>
<evidence type="ECO:0000256" key="2">
    <source>
        <dbReference type="ARBA" id="ARBA00004881"/>
    </source>
</evidence>
<dbReference type="GO" id="GO:0000139">
    <property type="term" value="C:Golgi membrane"/>
    <property type="evidence" value="ECO:0007669"/>
    <property type="project" value="UniProtKB-SubCell"/>
</dbReference>
<evidence type="ECO:0000256" key="4">
    <source>
        <dbReference type="ARBA" id="ARBA00022679"/>
    </source>
</evidence>